<organism evidence="17 18">
    <name type="scientific">Edwardsiella anguillarum ET080813</name>
    <dbReference type="NCBI Taxonomy" id="667120"/>
    <lineage>
        <taxon>Bacteria</taxon>
        <taxon>Pseudomonadati</taxon>
        <taxon>Pseudomonadota</taxon>
        <taxon>Gammaproteobacteria</taxon>
        <taxon>Enterobacterales</taxon>
        <taxon>Hafniaceae</taxon>
        <taxon>Edwardsiella</taxon>
    </lineage>
</organism>
<keyword evidence="9 13" id="KW-0249">Electron transport</keyword>
<proteinExistence type="inferred from homology"/>
<feature type="binding site" description="axial binding residue" evidence="15">
    <location>
        <position position="49"/>
    </location>
    <ligand>
        <name>heme</name>
        <dbReference type="ChEBI" id="CHEBI:30413"/>
        <label>1</label>
    </ligand>
    <ligandPart>
        <name>Fe</name>
        <dbReference type="ChEBI" id="CHEBI:18248"/>
    </ligandPart>
</feature>
<dbReference type="InterPro" id="IPR005126">
    <property type="entry name" value="NapC/NirT_cyt_c_N"/>
</dbReference>
<evidence type="ECO:0000313" key="18">
    <source>
        <dbReference type="Proteomes" id="UP000028681"/>
    </source>
</evidence>
<evidence type="ECO:0000256" key="15">
    <source>
        <dbReference type="PIRSR" id="PIRSR000014-2"/>
    </source>
</evidence>
<dbReference type="KEGG" id="ete:ETEE_0305"/>
<protein>
    <recommendedName>
        <fullName evidence="13">Cytochrome c-type protein</fullName>
    </recommendedName>
</protein>
<reference evidence="17 18" key="1">
    <citation type="journal article" date="2012" name="PLoS ONE">
        <title>Edwardsiella comparative phylogenomics reveal the new intra/inter-species taxonomic relationships, virulence evolution and niche adaptation mechanisms.</title>
        <authorList>
            <person name="Yang M."/>
            <person name="Lv Y."/>
            <person name="Xiao J."/>
            <person name="Wu H."/>
            <person name="Zheng H."/>
            <person name="Liu Q."/>
            <person name="Zhang Y."/>
            <person name="Wang Q."/>
        </authorList>
    </citation>
    <scope>NUCLEOTIDE SEQUENCE [LARGE SCALE GENOMIC DNA]</scope>
    <source>
        <strain evidence="18">080813</strain>
    </source>
</reference>
<evidence type="ECO:0000256" key="13">
    <source>
        <dbReference type="PIRNR" id="PIRNR000014"/>
    </source>
</evidence>
<feature type="binding site" description="covalent" evidence="14">
    <location>
        <position position="74"/>
    </location>
    <ligand>
        <name>heme</name>
        <dbReference type="ChEBI" id="CHEBI:30413"/>
        <label>2</label>
    </ligand>
</feature>
<dbReference type="GO" id="GO:0009276">
    <property type="term" value="C:Gram-negative-bacterium-type cell wall"/>
    <property type="evidence" value="ECO:0007669"/>
    <property type="project" value="UniProtKB-UniRule"/>
</dbReference>
<evidence type="ECO:0000256" key="8">
    <source>
        <dbReference type="ARBA" id="ARBA00022723"/>
    </source>
</evidence>
<keyword evidence="7" id="KW-0812">Transmembrane</keyword>
<evidence type="ECO:0000256" key="14">
    <source>
        <dbReference type="PIRSR" id="PIRSR000014-1"/>
    </source>
</evidence>
<dbReference type="InterPro" id="IPR051174">
    <property type="entry name" value="Cytochrome_c-type_ET"/>
</dbReference>
<dbReference type="GO" id="GO:0020037">
    <property type="term" value="F:heme binding"/>
    <property type="evidence" value="ECO:0007669"/>
    <property type="project" value="UniProtKB-UniRule"/>
</dbReference>
<name>A0A076LJL9_9GAMM</name>
<dbReference type="AlphaFoldDB" id="A0A076LJL9"/>
<evidence type="ECO:0000256" key="10">
    <source>
        <dbReference type="ARBA" id="ARBA00022989"/>
    </source>
</evidence>
<evidence type="ECO:0000256" key="4">
    <source>
        <dbReference type="ARBA" id="ARBA00022475"/>
    </source>
</evidence>
<dbReference type="InterPro" id="IPR036280">
    <property type="entry name" value="Multihaem_cyt_sf"/>
</dbReference>
<evidence type="ECO:0000313" key="17">
    <source>
        <dbReference type="EMBL" id="AIJ06783.1"/>
    </source>
</evidence>
<evidence type="ECO:0000256" key="2">
    <source>
        <dbReference type="ARBA" id="ARBA00006417"/>
    </source>
</evidence>
<dbReference type="GO" id="GO:0005886">
    <property type="term" value="C:plasma membrane"/>
    <property type="evidence" value="ECO:0007669"/>
    <property type="project" value="UniProtKB-SubCell"/>
</dbReference>
<feature type="binding site" description="covalent" evidence="14">
    <location>
        <position position="48"/>
    </location>
    <ligand>
        <name>heme</name>
        <dbReference type="ChEBI" id="CHEBI:30413"/>
        <label>1</label>
    </ligand>
</feature>
<dbReference type="HOGENOM" id="CLU_058814_0_0_6"/>
<dbReference type="RefSeq" id="WP_034162548.1">
    <property type="nucleotide sequence ID" value="NZ_CP006664.1"/>
</dbReference>
<evidence type="ECO:0000256" key="9">
    <source>
        <dbReference type="ARBA" id="ARBA00022982"/>
    </source>
</evidence>
<keyword evidence="6 13" id="KW-0349">Heme</keyword>
<keyword evidence="3 13" id="KW-0813">Transport</keyword>
<dbReference type="PANTHER" id="PTHR30333:SF3">
    <property type="entry name" value="CYTOCHROME C-TYPE PROTEIN TORY"/>
    <property type="match status" value="1"/>
</dbReference>
<comment type="similarity">
    <text evidence="2 13">Belongs to the TorC/TorY family.</text>
</comment>
<dbReference type="Gene3D" id="1.10.3820.10">
    <property type="entry name" value="Di-heme elbow motif domain"/>
    <property type="match status" value="1"/>
</dbReference>
<dbReference type="Proteomes" id="UP000028681">
    <property type="component" value="Chromosome"/>
</dbReference>
<feature type="binding site" description="axial binding residue" evidence="15">
    <location>
        <position position="170"/>
    </location>
    <ligand>
        <name>heme</name>
        <dbReference type="ChEBI" id="CHEBI:30413"/>
        <label>4</label>
    </ligand>
    <ligandPart>
        <name>Fe</name>
        <dbReference type="ChEBI" id="CHEBI:18248"/>
    </ligandPart>
</feature>
<feature type="binding site" description="covalent" evidence="14">
    <location>
        <position position="134"/>
    </location>
    <ligand>
        <name>heme</name>
        <dbReference type="ChEBI" id="CHEBI:30413"/>
        <label>3</label>
    </ligand>
</feature>
<dbReference type="FunFam" id="1.10.3820.10:FF:000001">
    <property type="entry name" value="Cytochrome c-type protein"/>
    <property type="match status" value="1"/>
</dbReference>
<dbReference type="PANTHER" id="PTHR30333">
    <property type="entry name" value="CYTOCHROME C-TYPE PROTEIN"/>
    <property type="match status" value="1"/>
</dbReference>
<keyword evidence="5 13" id="KW-0997">Cell inner membrane</keyword>
<feature type="binding site" description="covalent" evidence="14">
    <location>
        <position position="77"/>
    </location>
    <ligand>
        <name>heme</name>
        <dbReference type="ChEBI" id="CHEBI:30413"/>
        <label>2</label>
    </ligand>
</feature>
<feature type="binding site" description="axial binding residue" evidence="15">
    <location>
        <position position="332"/>
    </location>
    <ligand>
        <name>heme</name>
        <dbReference type="ChEBI" id="CHEBI:30413"/>
        <label>5</label>
    </ligand>
    <ligandPart>
        <name>Fe</name>
        <dbReference type="ChEBI" id="CHEBI:18248"/>
    </ligandPart>
</feature>
<evidence type="ECO:0000256" key="3">
    <source>
        <dbReference type="ARBA" id="ARBA00022448"/>
    </source>
</evidence>
<feature type="binding site" description="axial binding residue" evidence="15">
    <location>
        <position position="78"/>
    </location>
    <ligand>
        <name>heme</name>
        <dbReference type="ChEBI" id="CHEBI:30413"/>
        <label>2</label>
    </ligand>
    <ligandPart>
        <name>Fe</name>
        <dbReference type="ChEBI" id="CHEBI:18248"/>
    </ligandPart>
</feature>
<evidence type="ECO:0000259" key="16">
    <source>
        <dbReference type="Pfam" id="PF03264"/>
    </source>
</evidence>
<dbReference type="Pfam" id="PF03264">
    <property type="entry name" value="Cytochrom_NNT"/>
    <property type="match status" value="1"/>
</dbReference>
<dbReference type="SUPFAM" id="SSF48695">
    <property type="entry name" value="Multiheme cytochromes"/>
    <property type="match status" value="1"/>
</dbReference>
<feature type="binding site" description="covalent" evidence="14">
    <location>
        <position position="328"/>
    </location>
    <ligand>
        <name>heme</name>
        <dbReference type="ChEBI" id="CHEBI:30413"/>
        <label>5</label>
    </ligand>
</feature>
<evidence type="ECO:0000256" key="7">
    <source>
        <dbReference type="ARBA" id="ARBA00022692"/>
    </source>
</evidence>
<dbReference type="PIRSF" id="PIRSF000014">
    <property type="entry name" value="4_hem_cytch_TorC"/>
    <property type="match status" value="1"/>
</dbReference>
<keyword evidence="11 13" id="KW-0408">Iron</keyword>
<dbReference type="InterPro" id="IPR009154">
    <property type="entry name" value="Membr-bd_4haem_cyt_TorC"/>
</dbReference>
<keyword evidence="12 13" id="KW-0472">Membrane</keyword>
<keyword evidence="4 13" id="KW-1003">Cell membrane</keyword>
<comment type="PTM">
    <text evidence="14">Binds 5 heme groups per subunit.</text>
</comment>
<dbReference type="GeneID" id="33938088"/>
<comment type="subcellular location">
    <subcellularLocation>
        <location evidence="1">Cell inner membrane</location>
        <topology evidence="1">Single-pass type II membrane protein</topology>
    </subcellularLocation>
</comment>
<dbReference type="EMBL" id="CP006664">
    <property type="protein sequence ID" value="AIJ06783.1"/>
    <property type="molecule type" value="Genomic_DNA"/>
</dbReference>
<feature type="binding site" description="axial binding residue" evidence="15">
    <location>
        <position position="138"/>
    </location>
    <ligand>
        <name>heme</name>
        <dbReference type="ChEBI" id="CHEBI:30413"/>
        <label>3</label>
    </ligand>
    <ligandPart>
        <name>Fe</name>
        <dbReference type="ChEBI" id="CHEBI:18248"/>
    </ligandPart>
</feature>
<feature type="binding site" description="covalent" evidence="14">
    <location>
        <position position="137"/>
    </location>
    <ligand>
        <name>heme</name>
        <dbReference type="ChEBI" id="CHEBI:30413"/>
        <label>3</label>
    </ligand>
</feature>
<keyword evidence="8 13" id="KW-0479">Metal-binding</keyword>
<feature type="binding site" description="covalent" evidence="14">
    <location>
        <position position="331"/>
    </location>
    <ligand>
        <name>heme</name>
        <dbReference type="ChEBI" id="CHEBI:30413"/>
        <label>5</label>
    </ligand>
</feature>
<dbReference type="GO" id="GO:0009061">
    <property type="term" value="P:anaerobic respiration"/>
    <property type="evidence" value="ECO:0007669"/>
    <property type="project" value="TreeGrafter"/>
</dbReference>
<dbReference type="GO" id="GO:0009055">
    <property type="term" value="F:electron transfer activity"/>
    <property type="evidence" value="ECO:0007669"/>
    <property type="project" value="UniProtKB-UniRule"/>
</dbReference>
<feature type="binding site" description="covalent" evidence="14">
    <location>
        <position position="45"/>
    </location>
    <ligand>
        <name>heme</name>
        <dbReference type="ChEBI" id="CHEBI:30413"/>
        <label>1</label>
    </ligand>
</feature>
<evidence type="ECO:0000256" key="5">
    <source>
        <dbReference type="ARBA" id="ARBA00022519"/>
    </source>
</evidence>
<feature type="binding site" description="covalent" evidence="14">
    <location>
        <position position="169"/>
    </location>
    <ligand>
        <name>heme</name>
        <dbReference type="ChEBI" id="CHEBI:30413"/>
        <label>4</label>
    </ligand>
</feature>
<keyword evidence="10" id="KW-1133">Transmembrane helix</keyword>
<dbReference type="GO" id="GO:0005506">
    <property type="term" value="F:iron ion binding"/>
    <property type="evidence" value="ECO:0007669"/>
    <property type="project" value="UniProtKB-UniRule"/>
</dbReference>
<evidence type="ECO:0000256" key="6">
    <source>
        <dbReference type="ARBA" id="ARBA00022617"/>
    </source>
</evidence>
<sequence length="389" mass="42497">MSNRYAAPRRRRRWPWLVLLGIILGIALLAATFTVLHKTSGTEFCVSCHTMQQPLAEYQGSVHFQNKPGIRADCADCHIPQQPLDFLKTKVLALKDVYGELTGKIDTPEKYQAHKLAMAQSVWNTMKANDSATCRSCHSYQAMDIIDQSAEARKQHPVAIKDGETCIDCHKGVAHILPDMSALSAAGASELAAAAAKTPDGARTLYAISTQPFFLAPQAGAHSDGSLMPSTEIRVLQRRGDMVEGELSGWQQNGVNQVIYAAQGKRILSALLGEAARKQVKVQSSDTDAATGLVWHRVTLSIWLPKANLIGSEQPIWRYAADMMSANCTGCHGLTALDRFNANQWIGVVKGMASRTSLNEEQLRLLTQYVQKHASDMSANGADNTKEPK</sequence>
<evidence type="ECO:0000256" key="12">
    <source>
        <dbReference type="ARBA" id="ARBA00023136"/>
    </source>
</evidence>
<gene>
    <name evidence="17" type="primary">torY</name>
    <name evidence="17" type="ORF">ETEE_0305</name>
</gene>
<dbReference type="InterPro" id="IPR038266">
    <property type="entry name" value="NapC/NirT_cytc_sf"/>
</dbReference>
<feature type="binding site" description="covalent" evidence="14">
    <location>
        <position position="166"/>
    </location>
    <ligand>
        <name>heme</name>
        <dbReference type="ChEBI" id="CHEBI:30413"/>
        <label>4</label>
    </ligand>
</feature>
<feature type="domain" description="NapC/NirT cytochrome c N-terminal" evidence="16">
    <location>
        <begin position="13"/>
        <end position="180"/>
    </location>
</feature>
<accession>A0A076LJL9</accession>
<evidence type="ECO:0000256" key="1">
    <source>
        <dbReference type="ARBA" id="ARBA00004249"/>
    </source>
</evidence>
<evidence type="ECO:0000256" key="11">
    <source>
        <dbReference type="ARBA" id="ARBA00023004"/>
    </source>
</evidence>